<dbReference type="CDD" id="cd05483">
    <property type="entry name" value="retropepsin_like_bacteria"/>
    <property type="match status" value="1"/>
</dbReference>
<dbReference type="PROSITE" id="PS00141">
    <property type="entry name" value="ASP_PROTEASE"/>
    <property type="match status" value="1"/>
</dbReference>
<dbReference type="EMBL" id="AP023368">
    <property type="protein sequence ID" value="BCJ99286.1"/>
    <property type="molecule type" value="Genomic_DNA"/>
</dbReference>
<dbReference type="Pfam" id="PF13650">
    <property type="entry name" value="Asp_protease_2"/>
    <property type="match status" value="1"/>
</dbReference>
<dbReference type="InterPro" id="IPR001969">
    <property type="entry name" value="Aspartic_peptidase_AS"/>
</dbReference>
<evidence type="ECO:0000313" key="1">
    <source>
        <dbReference type="EMBL" id="BCJ99286.1"/>
    </source>
</evidence>
<evidence type="ECO:0008006" key="3">
    <source>
        <dbReference type="Google" id="ProtNLM"/>
    </source>
</evidence>
<dbReference type="SUPFAM" id="SSF50630">
    <property type="entry name" value="Acid proteases"/>
    <property type="match status" value="2"/>
</dbReference>
<dbReference type="RefSeq" id="WP_185259551.1">
    <property type="nucleotide sequence ID" value="NZ_AP023368.1"/>
</dbReference>
<dbReference type="InterPro" id="IPR021109">
    <property type="entry name" value="Peptidase_aspartic_dom_sf"/>
</dbReference>
<dbReference type="KEGG" id="acht:bsdcttw_23270"/>
<proteinExistence type="predicted"/>
<reference evidence="1 2" key="2">
    <citation type="submission" date="2020-08" db="EMBL/GenBank/DDBJ databases">
        <authorList>
            <person name="Ueki A."/>
            <person name="Tonouchi A."/>
        </authorList>
    </citation>
    <scope>NUCLEOTIDE SEQUENCE [LARGE SCALE GENOMIC DNA]</scope>
    <source>
        <strain evidence="1 2">CTTW</strain>
    </source>
</reference>
<dbReference type="GO" id="GO:0004190">
    <property type="term" value="F:aspartic-type endopeptidase activity"/>
    <property type="evidence" value="ECO:0007669"/>
    <property type="project" value="InterPro"/>
</dbReference>
<dbReference type="Proteomes" id="UP000515703">
    <property type="component" value="Chromosome"/>
</dbReference>
<protein>
    <recommendedName>
        <fullName evidence="3">Peptidase A2 domain-containing protein</fullName>
    </recommendedName>
</protein>
<accession>A0A7I8DSM6</accession>
<dbReference type="InterPro" id="IPR034122">
    <property type="entry name" value="Retropepsin-like_bacterial"/>
</dbReference>
<sequence length="271" mass="30167">MSIEIRGVSLKVETLDSLYLIPVDYNNITIPLIFDTGASITAITKTTALSLMAKETERTITGGGNAGKINNTNIAVIPEISLGNVIIHNQEVAVVEDEVLNFDFGEEFGKVQLNGFLGWDIIQKYRWIYDNAKGELALESPYSNSLIKNMAEWDNMPIISVMYEGKEKLFGIDTGNTESVLGEKFYYKLEDSTEINDSFAGIDGTSVEKVRVMDKLVLQIANCNVTLKNIIACKRSLFPTKNNDVCGLLGADILKGKSWMIDYKNRSIEIW</sequence>
<dbReference type="Gene3D" id="2.40.70.10">
    <property type="entry name" value="Acid Proteases"/>
    <property type="match status" value="2"/>
</dbReference>
<evidence type="ECO:0000313" key="2">
    <source>
        <dbReference type="Proteomes" id="UP000515703"/>
    </source>
</evidence>
<dbReference type="GO" id="GO:0006508">
    <property type="term" value="P:proteolysis"/>
    <property type="evidence" value="ECO:0007669"/>
    <property type="project" value="InterPro"/>
</dbReference>
<organism evidence="1 2">
    <name type="scientific">Anaerocolumna chitinilytica</name>
    <dbReference type="NCBI Taxonomy" id="1727145"/>
    <lineage>
        <taxon>Bacteria</taxon>
        <taxon>Bacillati</taxon>
        <taxon>Bacillota</taxon>
        <taxon>Clostridia</taxon>
        <taxon>Lachnospirales</taxon>
        <taxon>Lachnospiraceae</taxon>
        <taxon>Anaerocolumna</taxon>
    </lineage>
</organism>
<reference evidence="1 2" key="1">
    <citation type="submission" date="2020-08" db="EMBL/GenBank/DDBJ databases">
        <title>Draft genome sequencing of an Anaerocolumna strain isolated from anoxic soil subjected to BSD treatment.</title>
        <authorList>
            <person name="Uek A."/>
            <person name="Tonouchi A."/>
        </authorList>
    </citation>
    <scope>NUCLEOTIDE SEQUENCE [LARGE SCALE GENOMIC DNA]</scope>
    <source>
        <strain evidence="1 2">CTTW</strain>
    </source>
</reference>
<keyword evidence="2" id="KW-1185">Reference proteome</keyword>
<gene>
    <name evidence="1" type="ORF">bsdcttw_23270</name>
</gene>
<name>A0A7I8DSM6_9FIRM</name>
<dbReference type="AlphaFoldDB" id="A0A7I8DSM6"/>